<dbReference type="PANTHER" id="PTHR45750:SF3">
    <property type="entry name" value="HISTONE ACETYLTRANSFERASE"/>
    <property type="match status" value="1"/>
</dbReference>
<dbReference type="Proteomes" id="UP000663828">
    <property type="component" value="Unassembled WGS sequence"/>
</dbReference>
<keyword evidence="6" id="KW-0206">Cytoskeleton</keyword>
<dbReference type="InterPro" id="IPR000182">
    <property type="entry name" value="GNAT_dom"/>
</dbReference>
<feature type="domain" description="Bromo" evidence="9">
    <location>
        <begin position="737"/>
        <end position="770"/>
    </location>
</feature>
<protein>
    <recommendedName>
        <fullName evidence="15">Histone acetyltransferase</fullName>
    </recommendedName>
</protein>
<evidence type="ECO:0000313" key="12">
    <source>
        <dbReference type="EMBL" id="CAF0887906.1"/>
    </source>
</evidence>
<dbReference type="GO" id="GO:0005634">
    <property type="term" value="C:nucleus"/>
    <property type="evidence" value="ECO:0007669"/>
    <property type="project" value="UniProtKB-SubCell"/>
</dbReference>
<evidence type="ECO:0000256" key="6">
    <source>
        <dbReference type="ARBA" id="ARBA00023212"/>
    </source>
</evidence>
<dbReference type="Proteomes" id="UP000663852">
    <property type="component" value="Unassembled WGS sequence"/>
</dbReference>
<dbReference type="SUPFAM" id="SSF47370">
    <property type="entry name" value="Bromodomain"/>
    <property type="match status" value="1"/>
</dbReference>
<comment type="catalytic activity">
    <reaction evidence="8">
        <text>L-lysyl-[histone] + acetyl-CoA = N(6)-acetyl-L-lysyl-[histone] + CoA + H(+)</text>
        <dbReference type="Rhea" id="RHEA:21992"/>
        <dbReference type="Rhea" id="RHEA-COMP:9845"/>
        <dbReference type="Rhea" id="RHEA-COMP:11338"/>
        <dbReference type="ChEBI" id="CHEBI:15378"/>
        <dbReference type="ChEBI" id="CHEBI:29969"/>
        <dbReference type="ChEBI" id="CHEBI:57287"/>
        <dbReference type="ChEBI" id="CHEBI:57288"/>
        <dbReference type="ChEBI" id="CHEBI:61930"/>
        <dbReference type="EC" id="2.3.1.48"/>
    </reaction>
    <physiologicalReaction direction="left-to-right" evidence="8">
        <dbReference type="Rhea" id="RHEA:21993"/>
    </physiologicalReaction>
</comment>
<dbReference type="SUPFAM" id="SSF55729">
    <property type="entry name" value="Acyl-CoA N-acyltransferases (Nat)"/>
    <property type="match status" value="1"/>
</dbReference>
<evidence type="ECO:0000256" key="8">
    <source>
        <dbReference type="ARBA" id="ARBA00048940"/>
    </source>
</evidence>
<dbReference type="AlphaFoldDB" id="A0A813YRD5"/>
<dbReference type="OrthoDB" id="1937912at2759"/>
<comment type="similarity">
    <text evidence="3">Belongs to the acetyltransferase family. GCN5 subfamily.</text>
</comment>
<dbReference type="GO" id="GO:0140672">
    <property type="term" value="C:ATAC complex"/>
    <property type="evidence" value="ECO:0007669"/>
    <property type="project" value="TreeGrafter"/>
</dbReference>
<feature type="domain" description="N-acetyltransferase" evidence="10">
    <location>
        <begin position="509"/>
        <end position="597"/>
    </location>
</feature>
<keyword evidence="7" id="KW-0539">Nucleus</keyword>
<dbReference type="InterPro" id="IPR036427">
    <property type="entry name" value="Bromodomain-like_sf"/>
</dbReference>
<dbReference type="EMBL" id="CAJNOR010000350">
    <property type="protein sequence ID" value="CAF0887906.1"/>
    <property type="molecule type" value="Genomic_DNA"/>
</dbReference>
<organism evidence="12 14">
    <name type="scientific">Adineta ricciae</name>
    <name type="common">Rotifer</name>
    <dbReference type="NCBI Taxonomy" id="249248"/>
    <lineage>
        <taxon>Eukaryota</taxon>
        <taxon>Metazoa</taxon>
        <taxon>Spiralia</taxon>
        <taxon>Gnathifera</taxon>
        <taxon>Rotifera</taxon>
        <taxon>Eurotatoria</taxon>
        <taxon>Bdelloidea</taxon>
        <taxon>Adinetida</taxon>
        <taxon>Adinetidae</taxon>
        <taxon>Adineta</taxon>
    </lineage>
</organism>
<keyword evidence="14" id="KW-1185">Reference proteome</keyword>
<keyword evidence="6" id="KW-0963">Cytoplasm</keyword>
<dbReference type="Pfam" id="PF00583">
    <property type="entry name" value="Acetyltransf_1"/>
    <property type="match status" value="1"/>
</dbReference>
<evidence type="ECO:0000259" key="9">
    <source>
        <dbReference type="Pfam" id="PF00439"/>
    </source>
</evidence>
<evidence type="ECO:0000259" key="11">
    <source>
        <dbReference type="Pfam" id="PF06466"/>
    </source>
</evidence>
<dbReference type="InterPro" id="IPR009464">
    <property type="entry name" value="PCAF_N"/>
</dbReference>
<comment type="caution">
    <text evidence="12">The sequence shown here is derived from an EMBL/GenBank/DDBJ whole genome shotgun (WGS) entry which is preliminary data.</text>
</comment>
<evidence type="ECO:0000256" key="4">
    <source>
        <dbReference type="ARBA" id="ARBA00023117"/>
    </source>
</evidence>
<accession>A0A813YRD5</accession>
<feature type="domain" description="PCAF N-terminal" evidence="11">
    <location>
        <begin position="16"/>
        <end position="294"/>
    </location>
</feature>
<dbReference type="Gene3D" id="3.40.630.30">
    <property type="match status" value="1"/>
</dbReference>
<proteinExistence type="inferred from homology"/>
<keyword evidence="5" id="KW-0010">Activator</keyword>
<dbReference type="Pfam" id="PF00439">
    <property type="entry name" value="Bromodomain"/>
    <property type="match status" value="1"/>
</dbReference>
<evidence type="ECO:0008006" key="15">
    <source>
        <dbReference type="Google" id="ProtNLM"/>
    </source>
</evidence>
<dbReference type="GO" id="GO:0043992">
    <property type="term" value="F:histone H3K9 acetyltransferase activity"/>
    <property type="evidence" value="ECO:0007669"/>
    <property type="project" value="UniProtKB-ARBA"/>
</dbReference>
<gene>
    <name evidence="13" type="ORF">EDS130_LOCUS18606</name>
    <name evidence="12" type="ORF">XAT740_LOCUS7350</name>
</gene>
<dbReference type="GO" id="GO:0045944">
    <property type="term" value="P:positive regulation of transcription by RNA polymerase II"/>
    <property type="evidence" value="ECO:0007669"/>
    <property type="project" value="TreeGrafter"/>
</dbReference>
<evidence type="ECO:0000256" key="7">
    <source>
        <dbReference type="ARBA" id="ARBA00023242"/>
    </source>
</evidence>
<evidence type="ECO:0000256" key="1">
    <source>
        <dbReference type="ARBA" id="ARBA00004123"/>
    </source>
</evidence>
<evidence type="ECO:0000313" key="14">
    <source>
        <dbReference type="Proteomes" id="UP000663828"/>
    </source>
</evidence>
<dbReference type="EMBL" id="CAJNOJ010000087">
    <property type="protein sequence ID" value="CAF1074277.1"/>
    <property type="molecule type" value="Genomic_DNA"/>
</dbReference>
<comment type="subcellular location">
    <subcellularLocation>
        <location evidence="2">Cytoplasm</location>
        <location evidence="2">Cytoskeleton</location>
        <location evidence="2">Microtubule organizing center</location>
        <location evidence="2">Centrosome</location>
    </subcellularLocation>
    <subcellularLocation>
        <location evidence="1">Nucleus</location>
    </subcellularLocation>
</comment>
<dbReference type="Pfam" id="PF06466">
    <property type="entry name" value="PCAF_N"/>
    <property type="match status" value="1"/>
</dbReference>
<evidence type="ECO:0000259" key="10">
    <source>
        <dbReference type="Pfam" id="PF00583"/>
    </source>
</evidence>
<keyword evidence="4" id="KW-0103">Bromodomain</keyword>
<evidence type="ECO:0000313" key="13">
    <source>
        <dbReference type="EMBL" id="CAF1074277.1"/>
    </source>
</evidence>
<dbReference type="InterPro" id="IPR037800">
    <property type="entry name" value="GCN5"/>
</dbReference>
<evidence type="ECO:0000256" key="2">
    <source>
        <dbReference type="ARBA" id="ARBA00004300"/>
    </source>
</evidence>
<dbReference type="InterPro" id="IPR016181">
    <property type="entry name" value="Acyl_CoA_acyltransferase"/>
</dbReference>
<dbReference type="Gene3D" id="1.20.920.10">
    <property type="entry name" value="Bromodomain-like"/>
    <property type="match status" value="1"/>
</dbReference>
<name>A0A813YRD5_ADIRI</name>
<evidence type="ECO:0000256" key="3">
    <source>
        <dbReference type="ARBA" id="ARBA00008607"/>
    </source>
</evidence>
<sequence length="811" mass="92518">MVDISTSSLLQSNLTTILHWPVARKIELLSSFSQCSAPLCLCAGWIKPNEIIVNDITTNDDTTITRKPLLCVACQHSFDVHYNEKTKAKYWSSESSLEQVDSAIQTLLDADLLIRFATSSSLSDQHDLSTNRTLLFVAQTLQSTITTMAIHTTRRELVQSNMVNLLGMCPFEQPCIRDAVINFICSTSSTFTSSATNDNQQIHVVFEAGKQFLHLLNTWKMSSHVAHQLWAQQQSSPQTNIRKNTNYELWYARWVGYCIIPQLCPKSLTKYDLITIFGQEYLLLIFEHFKSDMLSSRSLTPSLLRFFDTFQQTLLEPDAPCWSTSYERPVLPMLEANIESLLGASNDSSNAPMNAINETTEKKITRRVSKALTNKKQLKRLEPIRMLASSSASSLSAAASSSTSQLQQQLQQNSSSAPGSEFVSQVWTCVCDRHEQRLQAEIEKTLFKANPKRDEVARLAEQRGFAEFHLIKHDLSKHGADETDLMYKRLLQLINVFSRALPKMPQNYIARTVLDPRHQSLIIIFASKVIGGICFRMFPHRNFSEIVFCAVSEYQQVRGYGTHLMNHLKDYHIRLNITNLLTYADGFAVGYFKKQGFSSTITLNEQVYTGYIKDYDGATLMQCSLYTQVTYTRLTETLSLIKESINVIRSHRYNQIKLAHPDAKFLSNDIPTTDLSNYEGLLNYDPNDTISNDDSVDINLLYITLKSVYQEIRLHPYASHVQKRTAFQDYLSTPPLFPIDLDMIQDRLKNKYYTNAYTFTADVSRLLEIAGRAYANQKKDHSNDIRAFDTFVRRKMNEFGLEIGHIQQISE</sequence>
<reference evidence="12" key="1">
    <citation type="submission" date="2021-02" db="EMBL/GenBank/DDBJ databases">
        <authorList>
            <person name="Nowell W R."/>
        </authorList>
    </citation>
    <scope>NUCLEOTIDE SEQUENCE</scope>
</reference>
<evidence type="ECO:0000256" key="5">
    <source>
        <dbReference type="ARBA" id="ARBA00023159"/>
    </source>
</evidence>
<dbReference type="CDD" id="cd04301">
    <property type="entry name" value="NAT_SF"/>
    <property type="match status" value="1"/>
</dbReference>
<dbReference type="PANTHER" id="PTHR45750">
    <property type="entry name" value="GH11602P"/>
    <property type="match status" value="1"/>
</dbReference>
<dbReference type="GO" id="GO:0005813">
    <property type="term" value="C:centrosome"/>
    <property type="evidence" value="ECO:0007669"/>
    <property type="project" value="UniProtKB-SubCell"/>
</dbReference>
<dbReference type="InterPro" id="IPR001487">
    <property type="entry name" value="Bromodomain"/>
</dbReference>